<dbReference type="Pfam" id="PF04102">
    <property type="entry name" value="SlyX"/>
    <property type="match status" value="1"/>
</dbReference>
<accession>A0AAU9AVG2</accession>
<dbReference type="EMBL" id="AP014940">
    <property type="protein sequence ID" value="BAV97811.1"/>
    <property type="molecule type" value="Genomic_DNA"/>
</dbReference>
<dbReference type="Gene3D" id="1.20.5.300">
    <property type="match status" value="1"/>
</dbReference>
<name>A0AAU9AVG2_LYSEN</name>
<dbReference type="Proteomes" id="UP000218824">
    <property type="component" value="Chromosome"/>
</dbReference>
<proteinExistence type="predicted"/>
<evidence type="ECO:0000313" key="2">
    <source>
        <dbReference type="Proteomes" id="UP000218824"/>
    </source>
</evidence>
<reference evidence="1 2" key="1">
    <citation type="journal article" date="2017" name="DNA Res.">
        <title>Complete genome sequence and expression profile of the commercial lytic enzyme producer Lysobacter enzymogenes M497-1.</title>
        <authorList>
            <person name="Takami H."/>
            <person name="Toyoda A."/>
            <person name="Uchiyama I."/>
            <person name="Itoh T."/>
            <person name="Takaki Y."/>
            <person name="Arai W."/>
            <person name="Nishi S."/>
            <person name="Kawai M."/>
            <person name="Shinya K."/>
            <person name="Ikeda H."/>
        </authorList>
    </citation>
    <scope>NUCLEOTIDE SEQUENCE [LARGE SCALE GENOMIC DNA]</scope>
    <source>
        <strain evidence="1 2">M497-1</strain>
    </source>
</reference>
<dbReference type="PANTHER" id="PTHR36508">
    <property type="entry name" value="PROTEIN SLYX"/>
    <property type="match status" value="1"/>
</dbReference>
<dbReference type="InterPro" id="IPR007236">
    <property type="entry name" value="SlyX"/>
</dbReference>
<sequence length="91" mass="9827">MPEPTPVSSDLGQSVERSAVEQRLVDLETRVAFQEHALTELSDALAAARSEESRNALLLLRALDEIKHLRAAMAASPLTGDAGNEPPPPHY</sequence>
<gene>
    <name evidence="1" type="ORF">LEN_2324</name>
</gene>
<protein>
    <recommendedName>
        <fullName evidence="3">Protein SlyX homolog</fullName>
    </recommendedName>
</protein>
<dbReference type="KEGG" id="lem:LEN_2324"/>
<organism evidence="1 2">
    <name type="scientific">Lysobacter enzymogenes</name>
    <dbReference type="NCBI Taxonomy" id="69"/>
    <lineage>
        <taxon>Bacteria</taxon>
        <taxon>Pseudomonadati</taxon>
        <taxon>Pseudomonadota</taxon>
        <taxon>Gammaproteobacteria</taxon>
        <taxon>Lysobacterales</taxon>
        <taxon>Lysobacteraceae</taxon>
        <taxon>Lysobacter</taxon>
    </lineage>
</organism>
<dbReference type="AlphaFoldDB" id="A0AAU9AVG2"/>
<evidence type="ECO:0008006" key="3">
    <source>
        <dbReference type="Google" id="ProtNLM"/>
    </source>
</evidence>
<dbReference type="PANTHER" id="PTHR36508:SF1">
    <property type="entry name" value="PROTEIN SLYX"/>
    <property type="match status" value="1"/>
</dbReference>
<evidence type="ECO:0000313" key="1">
    <source>
        <dbReference type="EMBL" id="BAV97811.1"/>
    </source>
</evidence>